<keyword evidence="2" id="KW-1185">Reference proteome</keyword>
<accession>A0A8K0P9Z4</accession>
<name>A0A8K0P9Z4_LADFU</name>
<organism evidence="1 2">
    <name type="scientific">Ladona fulva</name>
    <name type="common">Scarce chaser dragonfly</name>
    <name type="synonym">Libellula fulva</name>
    <dbReference type="NCBI Taxonomy" id="123851"/>
    <lineage>
        <taxon>Eukaryota</taxon>
        <taxon>Metazoa</taxon>
        <taxon>Ecdysozoa</taxon>
        <taxon>Arthropoda</taxon>
        <taxon>Hexapoda</taxon>
        <taxon>Insecta</taxon>
        <taxon>Pterygota</taxon>
        <taxon>Palaeoptera</taxon>
        <taxon>Odonata</taxon>
        <taxon>Epiprocta</taxon>
        <taxon>Anisoptera</taxon>
        <taxon>Libelluloidea</taxon>
        <taxon>Libellulidae</taxon>
        <taxon>Ladona</taxon>
    </lineage>
</organism>
<dbReference type="EMBL" id="KZ308981">
    <property type="protein sequence ID" value="KAG8236044.1"/>
    <property type="molecule type" value="Genomic_DNA"/>
</dbReference>
<reference evidence="1" key="1">
    <citation type="submission" date="2013-04" db="EMBL/GenBank/DDBJ databases">
        <authorList>
            <person name="Qu J."/>
            <person name="Murali S.C."/>
            <person name="Bandaranaike D."/>
            <person name="Bellair M."/>
            <person name="Blankenburg K."/>
            <person name="Chao H."/>
            <person name="Dinh H."/>
            <person name="Doddapaneni H."/>
            <person name="Downs B."/>
            <person name="Dugan-Rocha S."/>
            <person name="Elkadiri S."/>
            <person name="Gnanaolivu R.D."/>
            <person name="Hernandez B."/>
            <person name="Javaid M."/>
            <person name="Jayaseelan J.C."/>
            <person name="Lee S."/>
            <person name="Li M."/>
            <person name="Ming W."/>
            <person name="Munidasa M."/>
            <person name="Muniz J."/>
            <person name="Nguyen L."/>
            <person name="Ongeri F."/>
            <person name="Osuji N."/>
            <person name="Pu L.-L."/>
            <person name="Puazo M."/>
            <person name="Qu C."/>
            <person name="Quiroz J."/>
            <person name="Raj R."/>
            <person name="Weissenberger G."/>
            <person name="Xin Y."/>
            <person name="Zou X."/>
            <person name="Han Y."/>
            <person name="Richards S."/>
            <person name="Worley K."/>
            <person name="Muzny D."/>
            <person name="Gibbs R."/>
        </authorList>
    </citation>
    <scope>NUCLEOTIDE SEQUENCE</scope>
    <source>
        <strain evidence="1">Sampled in the wild</strain>
    </source>
</reference>
<proteinExistence type="predicted"/>
<gene>
    <name evidence="1" type="ORF">J437_LFUL015646</name>
</gene>
<dbReference type="Proteomes" id="UP000792457">
    <property type="component" value="Unassembled WGS sequence"/>
</dbReference>
<comment type="caution">
    <text evidence="1">The sequence shown here is derived from an EMBL/GenBank/DDBJ whole genome shotgun (WGS) entry which is preliminary data.</text>
</comment>
<dbReference type="AlphaFoldDB" id="A0A8K0P9Z4"/>
<protein>
    <submittedName>
        <fullName evidence="1">Uncharacterized protein</fullName>
    </submittedName>
</protein>
<sequence length="83" mass="9124">MDTTQLAIFIQDVDNEFNITEELSSLVSLKDTNRFVALYEAVKATSARFFLTMSGMVTISTPAMVGKKEGQTTVIENDAKKDG</sequence>
<evidence type="ECO:0000313" key="2">
    <source>
        <dbReference type="Proteomes" id="UP000792457"/>
    </source>
</evidence>
<reference evidence="1" key="2">
    <citation type="submission" date="2017-10" db="EMBL/GenBank/DDBJ databases">
        <title>Ladona fulva Genome sequencing and assembly.</title>
        <authorList>
            <person name="Murali S."/>
            <person name="Richards S."/>
            <person name="Bandaranaike D."/>
            <person name="Bellair M."/>
            <person name="Blankenburg K."/>
            <person name="Chao H."/>
            <person name="Dinh H."/>
            <person name="Doddapaneni H."/>
            <person name="Dugan-Rocha S."/>
            <person name="Elkadiri S."/>
            <person name="Gnanaolivu R."/>
            <person name="Hernandez B."/>
            <person name="Skinner E."/>
            <person name="Javaid M."/>
            <person name="Lee S."/>
            <person name="Li M."/>
            <person name="Ming W."/>
            <person name="Munidasa M."/>
            <person name="Muniz J."/>
            <person name="Nguyen L."/>
            <person name="Hughes D."/>
            <person name="Osuji N."/>
            <person name="Pu L.-L."/>
            <person name="Puazo M."/>
            <person name="Qu C."/>
            <person name="Quiroz J."/>
            <person name="Raj R."/>
            <person name="Weissenberger G."/>
            <person name="Xin Y."/>
            <person name="Zou X."/>
            <person name="Han Y."/>
            <person name="Worley K."/>
            <person name="Muzny D."/>
            <person name="Gibbs R."/>
        </authorList>
    </citation>
    <scope>NUCLEOTIDE SEQUENCE</scope>
    <source>
        <strain evidence="1">Sampled in the wild</strain>
    </source>
</reference>
<evidence type="ECO:0000313" key="1">
    <source>
        <dbReference type="EMBL" id="KAG8236044.1"/>
    </source>
</evidence>
<dbReference type="OrthoDB" id="10068441at2759"/>